<dbReference type="OrthoDB" id="9759366at2"/>
<comment type="similarity">
    <text evidence="7">Belongs to the GlnE family.</text>
</comment>
<evidence type="ECO:0000256" key="2">
    <source>
        <dbReference type="ARBA" id="ARBA00022695"/>
    </source>
</evidence>
<evidence type="ECO:0000256" key="3">
    <source>
        <dbReference type="ARBA" id="ARBA00022741"/>
    </source>
</evidence>
<name>A0A1G7U2F5_9PROT</name>
<dbReference type="Pfam" id="PF08335">
    <property type="entry name" value="GlnD_UR_UTase"/>
    <property type="match status" value="2"/>
</dbReference>
<dbReference type="HAMAP" id="MF_00802">
    <property type="entry name" value="GlnE"/>
    <property type="match status" value="1"/>
</dbReference>
<keyword evidence="3 7" id="KW-0547">Nucleotide-binding</keyword>
<dbReference type="EC" id="2.7.7.42" evidence="7"/>
<feature type="domain" description="PII-uridylyltransferase/Glutamine-synthetase adenylyltransferase" evidence="9">
    <location>
        <begin position="848"/>
        <end position="934"/>
    </location>
</feature>
<dbReference type="GO" id="GO:0016874">
    <property type="term" value="F:ligase activity"/>
    <property type="evidence" value="ECO:0007669"/>
    <property type="project" value="UniProtKB-KW"/>
</dbReference>
<evidence type="ECO:0000256" key="1">
    <source>
        <dbReference type="ARBA" id="ARBA00022679"/>
    </source>
</evidence>
<keyword evidence="1 7" id="KW-0808">Transferase</keyword>
<dbReference type="PANTHER" id="PTHR30621">
    <property type="entry name" value="GLUTAMINE SYNTHETASE ADENYLYLTRANSFERASE"/>
    <property type="match status" value="1"/>
</dbReference>
<dbReference type="PANTHER" id="PTHR30621:SF0">
    <property type="entry name" value="BIFUNCTIONAL GLUTAMINE SYNTHETASE ADENYLYLTRANSFERASE_ADENYLYL-REMOVING ENZYME"/>
    <property type="match status" value="1"/>
</dbReference>
<dbReference type="InterPro" id="IPR013546">
    <property type="entry name" value="PII_UdlTrfase/GS_AdlTrfase"/>
</dbReference>
<dbReference type="NCBIfam" id="NF010706">
    <property type="entry name" value="PRK14108.1"/>
    <property type="match status" value="1"/>
</dbReference>
<dbReference type="Proteomes" id="UP000217076">
    <property type="component" value="Unassembled WGS sequence"/>
</dbReference>
<feature type="domain" description="PII-uridylyltransferase/Glutamine-synthetase adenylyltransferase" evidence="9">
    <location>
        <begin position="344"/>
        <end position="470"/>
    </location>
</feature>
<dbReference type="STRING" id="83401.SAMN05421742_101185"/>
<evidence type="ECO:0000313" key="11">
    <source>
        <dbReference type="Proteomes" id="UP000217076"/>
    </source>
</evidence>
<evidence type="ECO:0000256" key="7">
    <source>
        <dbReference type="HAMAP-Rule" id="MF_00802"/>
    </source>
</evidence>
<keyword evidence="11" id="KW-1185">Reference proteome</keyword>
<feature type="domain" description="Glutamate-ammonia ligase adenylyltransferase repeated" evidence="8">
    <location>
        <begin position="65"/>
        <end position="308"/>
    </location>
</feature>
<comment type="catalytic activity">
    <reaction evidence="7">
        <text>[glutamine synthetase]-O(4)-(5'-adenylyl)-L-tyrosine + phosphate = [glutamine synthetase]-L-tyrosine + ADP</text>
        <dbReference type="Rhea" id="RHEA:43716"/>
        <dbReference type="Rhea" id="RHEA-COMP:10660"/>
        <dbReference type="Rhea" id="RHEA-COMP:10661"/>
        <dbReference type="ChEBI" id="CHEBI:43474"/>
        <dbReference type="ChEBI" id="CHEBI:46858"/>
        <dbReference type="ChEBI" id="CHEBI:83624"/>
        <dbReference type="ChEBI" id="CHEBI:456216"/>
        <dbReference type="EC" id="2.7.7.89"/>
    </reaction>
</comment>
<dbReference type="InterPro" id="IPR005190">
    <property type="entry name" value="GlnE_rpt_dom"/>
</dbReference>
<dbReference type="GO" id="GO:0008882">
    <property type="term" value="F:[glutamate-ammonia-ligase] adenylyltransferase activity"/>
    <property type="evidence" value="ECO:0007669"/>
    <property type="project" value="UniProtKB-UniRule"/>
</dbReference>
<dbReference type="CDD" id="cd05401">
    <property type="entry name" value="NT_GlnE_GlnD_like"/>
    <property type="match status" value="2"/>
</dbReference>
<keyword evidence="4 7" id="KW-0067">ATP-binding</keyword>
<dbReference type="GO" id="GO:0000820">
    <property type="term" value="P:regulation of glutamine family amino acid metabolic process"/>
    <property type="evidence" value="ECO:0007669"/>
    <property type="project" value="UniProtKB-UniRule"/>
</dbReference>
<keyword evidence="6 7" id="KW-0511">Multifunctional enzyme</keyword>
<dbReference type="Gene3D" id="3.30.460.10">
    <property type="entry name" value="Beta Polymerase, domain 2"/>
    <property type="match status" value="2"/>
</dbReference>
<accession>A0A1G7U2F5</accession>
<feature type="domain" description="Glutamate-ammonia ligase adenylyltransferase repeated" evidence="8">
    <location>
        <begin position="582"/>
        <end position="823"/>
    </location>
</feature>
<reference evidence="11" key="1">
    <citation type="submission" date="2016-10" db="EMBL/GenBank/DDBJ databases">
        <authorList>
            <person name="Varghese N."/>
            <person name="Submissions S."/>
        </authorList>
    </citation>
    <scope>NUCLEOTIDE SEQUENCE [LARGE SCALE GENOMIC DNA]</scope>
    <source>
        <strain evidence="11">930I</strain>
    </source>
</reference>
<dbReference type="Gene3D" id="1.20.120.1510">
    <property type="match status" value="1"/>
</dbReference>
<gene>
    <name evidence="7" type="primary">glnE</name>
    <name evidence="10" type="ORF">SAMN05421742_101185</name>
</gene>
<organism evidence="10 11">
    <name type="scientific">Roseospirillum parvum</name>
    <dbReference type="NCBI Taxonomy" id="83401"/>
    <lineage>
        <taxon>Bacteria</taxon>
        <taxon>Pseudomonadati</taxon>
        <taxon>Pseudomonadota</taxon>
        <taxon>Alphaproteobacteria</taxon>
        <taxon>Rhodospirillales</taxon>
        <taxon>Rhodospirillaceae</taxon>
        <taxon>Roseospirillum</taxon>
    </lineage>
</organism>
<dbReference type="RefSeq" id="WP_092614056.1">
    <property type="nucleotide sequence ID" value="NZ_FNCV01000001.1"/>
</dbReference>
<evidence type="ECO:0000256" key="5">
    <source>
        <dbReference type="ARBA" id="ARBA00022842"/>
    </source>
</evidence>
<comment type="function">
    <text evidence="7">Involved in the regulation of glutamine synthetase GlnA, a key enzyme in the process to assimilate ammonia. When cellular nitrogen levels are high, the C-terminal adenylyl transferase (AT) inactivates GlnA by covalent transfer of an adenylyl group from ATP to specific tyrosine residue of GlnA, thus reducing its activity. Conversely, when nitrogen levels are low, the N-terminal adenylyl removase (AR) activates GlnA by removing the adenylyl group by phosphorolysis, increasing its activity. The regulatory region of GlnE binds the signal transduction protein PII (GlnB) which indicates the nitrogen status of the cell.</text>
</comment>
<dbReference type="GO" id="GO:0005829">
    <property type="term" value="C:cytosol"/>
    <property type="evidence" value="ECO:0007669"/>
    <property type="project" value="TreeGrafter"/>
</dbReference>
<dbReference type="GO" id="GO:0047388">
    <property type="term" value="F:[glutamine synthetase]-adenylyl-L-tyrosine phosphorylase activity"/>
    <property type="evidence" value="ECO:0007669"/>
    <property type="project" value="UniProtKB-EC"/>
</dbReference>
<evidence type="ECO:0000256" key="6">
    <source>
        <dbReference type="ARBA" id="ARBA00023268"/>
    </source>
</evidence>
<dbReference type="NCBIfam" id="NF008292">
    <property type="entry name" value="PRK11072.1"/>
    <property type="match status" value="1"/>
</dbReference>
<dbReference type="GO" id="GO:0005524">
    <property type="term" value="F:ATP binding"/>
    <property type="evidence" value="ECO:0007669"/>
    <property type="project" value="UniProtKB-UniRule"/>
</dbReference>
<keyword evidence="10" id="KW-0436">Ligase</keyword>
<dbReference type="SUPFAM" id="SSF81593">
    <property type="entry name" value="Nucleotidyltransferase substrate binding subunit/domain"/>
    <property type="match status" value="2"/>
</dbReference>
<dbReference type="Gene3D" id="1.20.120.330">
    <property type="entry name" value="Nucleotidyltransferases domain 2"/>
    <property type="match status" value="2"/>
</dbReference>
<comment type="cofactor">
    <cofactor evidence="7">
        <name>Mg(2+)</name>
        <dbReference type="ChEBI" id="CHEBI:18420"/>
    </cofactor>
</comment>
<protein>
    <recommendedName>
        <fullName evidence="7">Bifunctional glutamine synthetase adenylyltransferase/adenylyl-removing enzyme</fullName>
    </recommendedName>
    <alternativeName>
        <fullName evidence="7">ATP:glutamine synthetase adenylyltransferase</fullName>
    </alternativeName>
    <alternativeName>
        <fullName evidence="7">ATase</fullName>
    </alternativeName>
    <domain>
        <recommendedName>
            <fullName evidence="7">Glutamine synthetase adenylyl-L-tyrosine phosphorylase</fullName>
            <ecNumber evidence="7">2.7.7.89</ecNumber>
        </recommendedName>
        <alternativeName>
            <fullName evidence="7">Adenylyl removase</fullName>
            <shortName evidence="7">AR</shortName>
            <shortName evidence="7">AT-N</shortName>
        </alternativeName>
    </domain>
    <domain>
        <recommendedName>
            <fullName evidence="7">Glutamine synthetase adenylyl transferase</fullName>
            <ecNumber evidence="7">2.7.7.42</ecNumber>
        </recommendedName>
        <alternativeName>
            <fullName evidence="7">Adenylyl transferase</fullName>
            <shortName evidence="7">AT</shortName>
            <shortName evidence="7">AT-C</shortName>
        </alternativeName>
    </domain>
</protein>
<keyword evidence="2 7" id="KW-0548">Nucleotidyltransferase</keyword>
<keyword evidence="5 7" id="KW-0460">Magnesium</keyword>
<comment type="catalytic activity">
    <reaction evidence="7">
        <text>[glutamine synthetase]-L-tyrosine + ATP = [glutamine synthetase]-O(4)-(5'-adenylyl)-L-tyrosine + diphosphate</text>
        <dbReference type="Rhea" id="RHEA:18589"/>
        <dbReference type="Rhea" id="RHEA-COMP:10660"/>
        <dbReference type="Rhea" id="RHEA-COMP:10661"/>
        <dbReference type="ChEBI" id="CHEBI:30616"/>
        <dbReference type="ChEBI" id="CHEBI:33019"/>
        <dbReference type="ChEBI" id="CHEBI:46858"/>
        <dbReference type="ChEBI" id="CHEBI:83624"/>
        <dbReference type="EC" id="2.7.7.42"/>
    </reaction>
</comment>
<evidence type="ECO:0000259" key="9">
    <source>
        <dbReference type="Pfam" id="PF08335"/>
    </source>
</evidence>
<proteinExistence type="inferred from homology"/>
<dbReference type="Pfam" id="PF03710">
    <property type="entry name" value="GlnE"/>
    <property type="match status" value="2"/>
</dbReference>
<dbReference type="EMBL" id="FNCV01000001">
    <property type="protein sequence ID" value="SDG41772.1"/>
    <property type="molecule type" value="Genomic_DNA"/>
</dbReference>
<dbReference type="SUPFAM" id="SSF81301">
    <property type="entry name" value="Nucleotidyltransferase"/>
    <property type="match status" value="2"/>
</dbReference>
<dbReference type="GO" id="GO:0000287">
    <property type="term" value="F:magnesium ion binding"/>
    <property type="evidence" value="ECO:0007669"/>
    <property type="project" value="UniProtKB-UniRule"/>
</dbReference>
<dbReference type="InterPro" id="IPR023057">
    <property type="entry name" value="GlnE"/>
</dbReference>
<feature type="region of interest" description="Adenylyl transferase" evidence="7">
    <location>
        <begin position="478"/>
        <end position="1012"/>
    </location>
</feature>
<evidence type="ECO:0000256" key="4">
    <source>
        <dbReference type="ARBA" id="ARBA00022840"/>
    </source>
</evidence>
<feature type="region of interest" description="Adenylyl removase" evidence="7">
    <location>
        <begin position="1"/>
        <end position="475"/>
    </location>
</feature>
<dbReference type="InterPro" id="IPR043519">
    <property type="entry name" value="NT_sf"/>
</dbReference>
<dbReference type="EC" id="2.7.7.89" evidence="7"/>
<dbReference type="AlphaFoldDB" id="A0A1G7U2F5"/>
<evidence type="ECO:0000313" key="10">
    <source>
        <dbReference type="EMBL" id="SDG41772.1"/>
    </source>
</evidence>
<sequence length="1012" mass="109766">MSDFPYAARIAAALPAAADPQAAARGRERWAESAGRLAGGTPEQVAQAQAMRAALDDAAVSAVFAALFGGSPFLSGIIQRRPDDFLRLVAEGPEALLDTVRAELDGPARRLTDSAPLMATLRLAKRRVALLTALADIAGDWPLARITGVLSDFAARALSVSTAHLLAQAAGRGLIELPDPANPEAGSGYVVIAMGKMGAGELNYSSDIDLMVFYDQEVIAYRGPKTPKEFYVRLTRDLVRLMEERTADGYVFRTDLRLRPDPGSTAVAMSMEAAELYYEGFGQNWERAAMIKARAVAGDLAAGRAFLKRLRPFVWRKSLDFNAIQDIHSIKRQINAVKACGVVTVAGHNIKLGRGGIREVEFFAQTQQLIWGGREPRLQVPQTLGAIAALAERGLVDPPTAQSLDRCYHLLRRVEHRLQMIDDAQTQTLPKEPERLTHLARFLGYPDASAFAAELRDILCTVEAHYADLFEDAPSLSEDGNLVFTGSEDDPDTLATLAGLGFSNPASVAAVIRGWHHGRYRCLRSTKAREKLTELTPVLLRALGATSNPDGAFNRFDEFLKKLPAGVQIFALFAADPGLLGLLARIMGDAPRLADQLGRNPALVDCLIDPDLLAAPDTSVAALSGELALHLAQTSHFEEVLDRCRRWANDRRFQVGVLVLLARIDAETAGRALSALADAVLGALMPYVVEDLARSHGKVPGSEVAVLAMGKMGGLEMTATSDLDLIILYRADPECPGSDGRRPLSPGDWHIRLTQRFINAITALTAEGRLYEVDMRLRPSGNKGPLAVSLDAFERYNQADAWTWEHMALTRARVCLGPAGLAEAARQATARTLTRQRDPGRLVAEVAEMRARMAREHKGDDPWEVKHRRGGLIDIEFIAQYLQLRHAHAHPRVLAPNTLGALRKLADAGLLEAATAGRLIEAHRLWLAVQSVLRHCVEGRFEPGRASPGLVRTIVDSVALVQPEDPPADLDDLARRMDTAADAAYLIFQELIETPASQVSAPADPRTAGAGP</sequence>
<evidence type="ECO:0000259" key="8">
    <source>
        <dbReference type="Pfam" id="PF03710"/>
    </source>
</evidence>